<accession>A0AAD8T6J5</accession>
<keyword evidence="2" id="KW-0732">Signal</keyword>
<keyword evidence="5" id="KW-1185">Reference proteome</keyword>
<feature type="domain" description="Transposase (putative) gypsy type" evidence="3">
    <location>
        <begin position="208"/>
        <end position="241"/>
    </location>
</feature>
<dbReference type="EMBL" id="JAUUTY010000003">
    <property type="protein sequence ID" value="KAK1670876.1"/>
    <property type="molecule type" value="Genomic_DNA"/>
</dbReference>
<dbReference type="AlphaFoldDB" id="A0AAD8T6J5"/>
<feature type="region of interest" description="Disordered" evidence="1">
    <location>
        <begin position="237"/>
        <end position="256"/>
    </location>
</feature>
<feature type="signal peptide" evidence="2">
    <location>
        <begin position="1"/>
        <end position="20"/>
    </location>
</feature>
<organism evidence="4 5">
    <name type="scientific">Lolium multiflorum</name>
    <name type="common">Italian ryegrass</name>
    <name type="synonym">Lolium perenne subsp. multiflorum</name>
    <dbReference type="NCBI Taxonomy" id="4521"/>
    <lineage>
        <taxon>Eukaryota</taxon>
        <taxon>Viridiplantae</taxon>
        <taxon>Streptophyta</taxon>
        <taxon>Embryophyta</taxon>
        <taxon>Tracheophyta</taxon>
        <taxon>Spermatophyta</taxon>
        <taxon>Magnoliopsida</taxon>
        <taxon>Liliopsida</taxon>
        <taxon>Poales</taxon>
        <taxon>Poaceae</taxon>
        <taxon>BOP clade</taxon>
        <taxon>Pooideae</taxon>
        <taxon>Poodae</taxon>
        <taxon>Poeae</taxon>
        <taxon>Poeae Chloroplast Group 2 (Poeae type)</taxon>
        <taxon>Loliodinae</taxon>
        <taxon>Loliinae</taxon>
        <taxon>Lolium</taxon>
    </lineage>
</organism>
<evidence type="ECO:0000313" key="4">
    <source>
        <dbReference type="EMBL" id="KAK1670876.1"/>
    </source>
</evidence>
<feature type="chain" id="PRO_5042263072" description="Transposase (putative) gypsy type domain-containing protein" evidence="2">
    <location>
        <begin position="21"/>
        <end position="256"/>
    </location>
</feature>
<gene>
    <name evidence="4" type="ORF">QYE76_059035</name>
</gene>
<protein>
    <recommendedName>
        <fullName evidence="3">Transposase (putative) gypsy type domain-containing protein</fullName>
    </recommendedName>
</protein>
<reference evidence="4" key="1">
    <citation type="submission" date="2023-07" db="EMBL/GenBank/DDBJ databases">
        <title>A chromosome-level genome assembly of Lolium multiflorum.</title>
        <authorList>
            <person name="Chen Y."/>
            <person name="Copetti D."/>
            <person name="Kolliker R."/>
            <person name="Studer B."/>
        </authorList>
    </citation>
    <scope>NUCLEOTIDE SEQUENCE</scope>
    <source>
        <strain evidence="4">02402/16</strain>
        <tissue evidence="4">Leaf</tissue>
    </source>
</reference>
<sequence length="256" mass="28021">MVSWWIRLLVPGLDFILLDLQQLGRPMDHMPPSPSMGHPGLPDLGTVDGLRRTGVCRKFAEAQRRRTEFIEFLSPTSHRGKYLIAGVSDHRGNHSEPIAATPISSAPPPFIPVQLDPSKDSGKNIEGSSANPEEMAGTKQMEKKVEEAAAKKSKARSREGEVKGQWWPCTTTENELRNLEAEGFLQPGSWRTVPGALIPAPEAGEWVLTKALVERGFSLPPSDFFTKILKAYKLQPHNISPTPSATTSPSARVISG</sequence>
<evidence type="ECO:0000313" key="5">
    <source>
        <dbReference type="Proteomes" id="UP001231189"/>
    </source>
</evidence>
<dbReference type="Pfam" id="PF04195">
    <property type="entry name" value="Transposase_28"/>
    <property type="match status" value="1"/>
</dbReference>
<evidence type="ECO:0000259" key="3">
    <source>
        <dbReference type="Pfam" id="PF04195"/>
    </source>
</evidence>
<name>A0AAD8T6J5_LOLMU</name>
<feature type="compositionally biased region" description="Basic and acidic residues" evidence="1">
    <location>
        <begin position="140"/>
        <end position="162"/>
    </location>
</feature>
<evidence type="ECO:0000256" key="1">
    <source>
        <dbReference type="SAM" id="MobiDB-lite"/>
    </source>
</evidence>
<comment type="caution">
    <text evidence="4">The sequence shown here is derived from an EMBL/GenBank/DDBJ whole genome shotgun (WGS) entry which is preliminary data.</text>
</comment>
<evidence type="ECO:0000256" key="2">
    <source>
        <dbReference type="SAM" id="SignalP"/>
    </source>
</evidence>
<proteinExistence type="predicted"/>
<dbReference type="InterPro" id="IPR007321">
    <property type="entry name" value="Transposase_28"/>
</dbReference>
<dbReference type="Proteomes" id="UP001231189">
    <property type="component" value="Unassembled WGS sequence"/>
</dbReference>
<feature type="region of interest" description="Disordered" evidence="1">
    <location>
        <begin position="117"/>
        <end position="164"/>
    </location>
</feature>
<feature type="compositionally biased region" description="Low complexity" evidence="1">
    <location>
        <begin position="240"/>
        <end position="256"/>
    </location>
</feature>